<dbReference type="GO" id="GO:0046872">
    <property type="term" value="F:metal ion binding"/>
    <property type="evidence" value="ECO:0007669"/>
    <property type="project" value="UniProtKB-KW"/>
</dbReference>
<keyword evidence="2" id="KW-1003">Cell membrane</keyword>
<dbReference type="InterPro" id="IPR000715">
    <property type="entry name" value="Glycosyl_transferase_4"/>
</dbReference>
<dbReference type="AlphaFoldDB" id="A0A2A5C6V7"/>
<dbReference type="CDD" id="cd06853">
    <property type="entry name" value="GT_WecA_like"/>
    <property type="match status" value="1"/>
</dbReference>
<feature type="transmembrane region" description="Helical" evidence="8">
    <location>
        <begin position="210"/>
        <end position="229"/>
    </location>
</feature>
<evidence type="ECO:0000256" key="6">
    <source>
        <dbReference type="ARBA" id="ARBA00023136"/>
    </source>
</evidence>
<dbReference type="GO" id="GO:0016780">
    <property type="term" value="F:phosphotransferase activity, for other substituted phosphate groups"/>
    <property type="evidence" value="ECO:0007669"/>
    <property type="project" value="InterPro"/>
</dbReference>
<dbReference type="PANTHER" id="PTHR22926">
    <property type="entry name" value="PHOSPHO-N-ACETYLMURAMOYL-PENTAPEPTIDE-TRANSFERASE"/>
    <property type="match status" value="1"/>
</dbReference>
<evidence type="ECO:0000256" key="8">
    <source>
        <dbReference type="SAM" id="Phobius"/>
    </source>
</evidence>
<dbReference type="GO" id="GO:0071555">
    <property type="term" value="P:cell wall organization"/>
    <property type="evidence" value="ECO:0007669"/>
    <property type="project" value="TreeGrafter"/>
</dbReference>
<feature type="transmembrane region" description="Helical" evidence="8">
    <location>
        <begin position="157"/>
        <end position="174"/>
    </location>
</feature>
<evidence type="ECO:0000313" key="9">
    <source>
        <dbReference type="EMBL" id="PCJ39609.1"/>
    </source>
</evidence>
<keyword evidence="4 8" id="KW-0812">Transmembrane</keyword>
<evidence type="ECO:0008006" key="10">
    <source>
        <dbReference type="Google" id="ProtNLM"/>
    </source>
</evidence>
<feature type="transmembrane region" description="Helical" evidence="8">
    <location>
        <begin position="241"/>
        <end position="260"/>
    </location>
</feature>
<evidence type="ECO:0000256" key="5">
    <source>
        <dbReference type="ARBA" id="ARBA00022989"/>
    </source>
</evidence>
<evidence type="ECO:0000256" key="1">
    <source>
        <dbReference type="ARBA" id="ARBA00004651"/>
    </source>
</evidence>
<dbReference type="GO" id="GO:0005886">
    <property type="term" value="C:plasma membrane"/>
    <property type="evidence" value="ECO:0007669"/>
    <property type="project" value="UniProtKB-SubCell"/>
</dbReference>
<dbReference type="GO" id="GO:0044038">
    <property type="term" value="P:cell wall macromolecule biosynthetic process"/>
    <property type="evidence" value="ECO:0007669"/>
    <property type="project" value="TreeGrafter"/>
</dbReference>
<feature type="transmembrane region" description="Helical" evidence="8">
    <location>
        <begin position="6"/>
        <end position="24"/>
    </location>
</feature>
<feature type="binding site" evidence="7">
    <location>
        <position position="149"/>
    </location>
    <ligand>
        <name>Mg(2+)</name>
        <dbReference type="ChEBI" id="CHEBI:18420"/>
    </ligand>
</feature>
<feature type="transmembrane region" description="Helical" evidence="8">
    <location>
        <begin position="291"/>
        <end position="311"/>
    </location>
</feature>
<accession>A0A2A5C6V7</accession>
<dbReference type="Proteomes" id="UP000228987">
    <property type="component" value="Unassembled WGS sequence"/>
</dbReference>
<feature type="transmembrane region" description="Helical" evidence="8">
    <location>
        <begin position="68"/>
        <end position="85"/>
    </location>
</feature>
<dbReference type="EMBL" id="NVWI01000013">
    <property type="protein sequence ID" value="PCJ39609.1"/>
    <property type="molecule type" value="Genomic_DNA"/>
</dbReference>
<keyword evidence="7" id="KW-0479">Metal-binding</keyword>
<feature type="transmembrane region" description="Helical" evidence="8">
    <location>
        <begin position="180"/>
        <end position="198"/>
    </location>
</feature>
<keyword evidence="5 8" id="KW-1133">Transmembrane helix</keyword>
<dbReference type="GO" id="GO:0009103">
    <property type="term" value="P:lipopolysaccharide biosynthetic process"/>
    <property type="evidence" value="ECO:0007669"/>
    <property type="project" value="TreeGrafter"/>
</dbReference>
<protein>
    <recommendedName>
        <fullName evidence="10">Undecaprenyl-phosphate alpha-N-acetylglucosaminyl 1-phosphate transferase</fullName>
    </recommendedName>
</protein>
<evidence type="ECO:0000256" key="7">
    <source>
        <dbReference type="PIRSR" id="PIRSR600715-1"/>
    </source>
</evidence>
<feature type="transmembrane region" description="Helical" evidence="8">
    <location>
        <begin position="317"/>
        <end position="337"/>
    </location>
</feature>
<proteinExistence type="predicted"/>
<gene>
    <name evidence="9" type="ORF">COA71_13245</name>
</gene>
<dbReference type="InterPro" id="IPR018480">
    <property type="entry name" value="PNAcMuramoyl-5peptid_Trfase_CS"/>
</dbReference>
<organism evidence="9">
    <name type="scientific">SAR86 cluster bacterium</name>
    <dbReference type="NCBI Taxonomy" id="2030880"/>
    <lineage>
        <taxon>Bacteria</taxon>
        <taxon>Pseudomonadati</taxon>
        <taxon>Pseudomonadota</taxon>
        <taxon>Gammaproteobacteria</taxon>
        <taxon>SAR86 cluster</taxon>
    </lineage>
</organism>
<comment type="subcellular location">
    <subcellularLocation>
        <location evidence="1">Cell membrane</location>
        <topology evidence="1">Multi-pass membrane protein</topology>
    </subcellularLocation>
</comment>
<name>A0A2A5C6V7_9GAMM</name>
<keyword evidence="3" id="KW-0808">Transferase</keyword>
<dbReference type="Pfam" id="PF00953">
    <property type="entry name" value="Glycos_transf_4"/>
    <property type="match status" value="1"/>
</dbReference>
<feature type="transmembrane region" description="Helical" evidence="8">
    <location>
        <begin position="121"/>
        <end position="145"/>
    </location>
</feature>
<dbReference type="PANTHER" id="PTHR22926:SF3">
    <property type="entry name" value="UNDECAPRENYL-PHOSPHATE ALPHA-N-ACETYLGLUCOSAMINYL 1-PHOSPHATE TRANSFERASE"/>
    <property type="match status" value="1"/>
</dbReference>
<feature type="transmembrane region" description="Helical" evidence="8">
    <location>
        <begin position="45"/>
        <end position="62"/>
    </location>
</feature>
<evidence type="ECO:0000256" key="2">
    <source>
        <dbReference type="ARBA" id="ARBA00022475"/>
    </source>
</evidence>
<keyword evidence="6 8" id="KW-0472">Membrane</keyword>
<comment type="cofactor">
    <cofactor evidence="7">
        <name>Mg(2+)</name>
        <dbReference type="ChEBI" id="CHEBI:18420"/>
    </cofactor>
</comment>
<reference evidence="9" key="1">
    <citation type="journal article" date="2018" name="ISME J.">
        <title>A dynamic microbial community with high functional redundancy inhabits the cold, oxic subseafloor aquifer.</title>
        <authorList>
            <person name="Tully B.J."/>
            <person name="Wheat C.G."/>
            <person name="Glazer B.T."/>
            <person name="Huber J.A."/>
        </authorList>
    </citation>
    <scope>NUCLEOTIDE SEQUENCE</scope>
    <source>
        <strain evidence="9">NORP41</strain>
    </source>
</reference>
<evidence type="ECO:0000256" key="3">
    <source>
        <dbReference type="ARBA" id="ARBA00022679"/>
    </source>
</evidence>
<dbReference type="PROSITE" id="PS01348">
    <property type="entry name" value="MRAY_2"/>
    <property type="match status" value="1"/>
</dbReference>
<evidence type="ECO:0000256" key="4">
    <source>
        <dbReference type="ARBA" id="ARBA00022692"/>
    </source>
</evidence>
<feature type="binding site" evidence="7">
    <location>
        <position position="214"/>
    </location>
    <ligand>
        <name>Mg(2+)</name>
        <dbReference type="ChEBI" id="CHEBI:18420"/>
    </ligand>
</feature>
<sequence length="341" mass="37028">MDIVSLFSSFCVTGASLFALKPVASKVGLMDHPGGRKTHSKPTPLIGGLGIYLGIFLITYLNPTVFNHYSLMLGVAAFVLFIGMVDDYQHQSVWIRMGSQAGAATLMYFAANIQLTSFGDILFIGDISLGFLSFPLTVIATVGVINAVNMSDGIDGLSGGMVTIALSFLGIIAWQAGNTTLLSFIAILLSALLAFLALNFRLPWKKTAMVYLGDSGSTFLGFVLAWLFLEATQGENAIMPPVLALWFLALPLMDTIVLLIKRPLEGKSPFHPGRDHLHHKLLDMGFSNKRVVLSLYVVSLVIGFIGLAIHQEMVLESLAFLIFLGLFVVYLLISSFIRMSK</sequence>
<keyword evidence="7" id="KW-0460">Magnesium</keyword>
<comment type="caution">
    <text evidence="9">The sequence shown here is derived from an EMBL/GenBank/DDBJ whole genome shotgun (WGS) entry which is preliminary data.</text>
</comment>